<dbReference type="Gene3D" id="3.40.225.10">
    <property type="entry name" value="Class II aldolase/adducin N-terminal domain"/>
    <property type="match status" value="1"/>
</dbReference>
<name>A0A1M5YBE0_9FIRM</name>
<dbReference type="SUPFAM" id="SSF53639">
    <property type="entry name" value="AraD/HMP-PK domain-like"/>
    <property type="match status" value="1"/>
</dbReference>
<dbReference type="GO" id="GO:0046872">
    <property type="term" value="F:metal ion binding"/>
    <property type="evidence" value="ECO:0007669"/>
    <property type="project" value="UniProtKB-KW"/>
</dbReference>
<dbReference type="STRING" id="1123281.SAMN02745180_02090"/>
<feature type="domain" description="Class II aldolase/adducin N-terminal" evidence="3">
    <location>
        <begin position="10"/>
        <end position="186"/>
    </location>
</feature>
<dbReference type="PANTHER" id="PTHR22789:SF0">
    <property type="entry name" value="3-OXO-TETRONATE 4-PHOSPHATE DECARBOXYLASE-RELATED"/>
    <property type="match status" value="1"/>
</dbReference>
<reference evidence="4 5" key="1">
    <citation type="submission" date="2016-11" db="EMBL/GenBank/DDBJ databases">
        <authorList>
            <person name="Jaros S."/>
            <person name="Januszkiewicz K."/>
            <person name="Wedrychowicz H."/>
        </authorList>
    </citation>
    <scope>NUCLEOTIDE SEQUENCE [LARGE SCALE GENOMIC DNA]</scope>
    <source>
        <strain evidence="4 5">DSM 13106</strain>
    </source>
</reference>
<protein>
    <submittedName>
        <fullName evidence="4">L-fuculose-phosphate aldolase</fullName>
    </submittedName>
</protein>
<dbReference type="GO" id="GO:0019323">
    <property type="term" value="P:pentose catabolic process"/>
    <property type="evidence" value="ECO:0007669"/>
    <property type="project" value="TreeGrafter"/>
</dbReference>
<dbReference type="GO" id="GO:0005829">
    <property type="term" value="C:cytosol"/>
    <property type="evidence" value="ECO:0007669"/>
    <property type="project" value="TreeGrafter"/>
</dbReference>
<accession>A0A1M5YBE0</accession>
<sequence>MTVKYEKERREVINTGIDMAKTNLVVGTWGNISRRIDDNLIAITPSGMDYYSLEPEDIVVLNMDGELVDGNRKPSIEYNLHLEVYKNRSDVGAVVHTHSTFCTAFAIARKGIPGTAEDLVQIVGGDVKVSEYALPGGIELAHNAVKALGDRNAVILANHGALSAGRDLKEALKISLILEKTAEATIYAQILGGAVSLSQSDVDFMRDFYLNKYGQR</sequence>
<dbReference type="GO" id="GO:0016832">
    <property type="term" value="F:aldehyde-lyase activity"/>
    <property type="evidence" value="ECO:0007669"/>
    <property type="project" value="TreeGrafter"/>
</dbReference>
<keyword evidence="1" id="KW-0479">Metal-binding</keyword>
<evidence type="ECO:0000256" key="1">
    <source>
        <dbReference type="ARBA" id="ARBA00022723"/>
    </source>
</evidence>
<organism evidence="4 5">
    <name type="scientific">Sporanaerobacter acetigenes DSM 13106</name>
    <dbReference type="NCBI Taxonomy" id="1123281"/>
    <lineage>
        <taxon>Bacteria</taxon>
        <taxon>Bacillati</taxon>
        <taxon>Bacillota</taxon>
        <taxon>Tissierellia</taxon>
        <taxon>Tissierellales</taxon>
        <taxon>Sporanaerobacteraceae</taxon>
        <taxon>Sporanaerobacter</taxon>
    </lineage>
</organism>
<dbReference type="SMART" id="SM01007">
    <property type="entry name" value="Aldolase_II"/>
    <property type="match status" value="1"/>
</dbReference>
<dbReference type="Pfam" id="PF00596">
    <property type="entry name" value="Aldolase_II"/>
    <property type="match status" value="1"/>
</dbReference>
<evidence type="ECO:0000259" key="3">
    <source>
        <dbReference type="SMART" id="SM01007"/>
    </source>
</evidence>
<evidence type="ECO:0000313" key="4">
    <source>
        <dbReference type="EMBL" id="SHI09296.1"/>
    </source>
</evidence>
<evidence type="ECO:0000313" key="5">
    <source>
        <dbReference type="Proteomes" id="UP000184389"/>
    </source>
</evidence>
<proteinExistence type="predicted"/>
<evidence type="ECO:0000256" key="2">
    <source>
        <dbReference type="ARBA" id="ARBA00023239"/>
    </source>
</evidence>
<dbReference type="InterPro" id="IPR050197">
    <property type="entry name" value="Aldolase_class_II_sugar_metab"/>
</dbReference>
<gene>
    <name evidence="4" type="ORF">SAMN02745180_02090</name>
</gene>
<dbReference type="OrthoDB" id="9786287at2"/>
<dbReference type="PANTHER" id="PTHR22789">
    <property type="entry name" value="FUCULOSE PHOSPHATE ALDOLASE"/>
    <property type="match status" value="1"/>
</dbReference>
<keyword evidence="2" id="KW-0456">Lyase</keyword>
<dbReference type="InterPro" id="IPR001303">
    <property type="entry name" value="Aldolase_II/adducin_N"/>
</dbReference>
<dbReference type="InterPro" id="IPR036409">
    <property type="entry name" value="Aldolase_II/adducin_N_sf"/>
</dbReference>
<dbReference type="EMBL" id="FQXR01000010">
    <property type="protein sequence ID" value="SHI09296.1"/>
    <property type="molecule type" value="Genomic_DNA"/>
</dbReference>
<keyword evidence="5" id="KW-1185">Reference proteome</keyword>
<dbReference type="Proteomes" id="UP000184389">
    <property type="component" value="Unassembled WGS sequence"/>
</dbReference>
<dbReference type="AlphaFoldDB" id="A0A1M5YBE0"/>
<dbReference type="RefSeq" id="WP_072744739.1">
    <property type="nucleotide sequence ID" value="NZ_FQXR01000010.1"/>
</dbReference>